<feature type="transmembrane region" description="Helical" evidence="6">
    <location>
        <begin position="582"/>
        <end position="606"/>
    </location>
</feature>
<evidence type="ECO:0000256" key="6">
    <source>
        <dbReference type="SAM" id="Phobius"/>
    </source>
</evidence>
<feature type="compositionally biased region" description="Acidic residues" evidence="5">
    <location>
        <begin position="87"/>
        <end position="104"/>
    </location>
</feature>
<organism evidence="7 8">
    <name type="scientific">Saccharomycodes ludwigii</name>
    <dbReference type="NCBI Taxonomy" id="36035"/>
    <lineage>
        <taxon>Eukaryota</taxon>
        <taxon>Fungi</taxon>
        <taxon>Dikarya</taxon>
        <taxon>Ascomycota</taxon>
        <taxon>Saccharomycotina</taxon>
        <taxon>Saccharomycetes</taxon>
        <taxon>Saccharomycodales</taxon>
        <taxon>Saccharomycodaceae</taxon>
        <taxon>Saccharomycodes</taxon>
    </lineage>
</organism>
<feature type="compositionally biased region" description="Low complexity" evidence="5">
    <location>
        <begin position="656"/>
        <end position="667"/>
    </location>
</feature>
<comment type="subcellular location">
    <subcellularLocation>
        <location evidence="1">Membrane</location>
        <topology evidence="1">Multi-pass membrane protein</topology>
    </subcellularLocation>
</comment>
<feature type="transmembrane region" description="Helical" evidence="6">
    <location>
        <begin position="134"/>
        <end position="156"/>
    </location>
</feature>
<evidence type="ECO:0000313" key="7">
    <source>
        <dbReference type="EMBL" id="SSD60743.1"/>
    </source>
</evidence>
<dbReference type="PANTHER" id="PTHR23507:SF1">
    <property type="entry name" value="FI18259P1-RELATED"/>
    <property type="match status" value="1"/>
</dbReference>
<dbReference type="Gene3D" id="1.20.1250.20">
    <property type="entry name" value="MFS general substrate transporter like domains"/>
    <property type="match status" value="1"/>
</dbReference>
<dbReference type="GO" id="GO:0016020">
    <property type="term" value="C:membrane"/>
    <property type="evidence" value="ECO:0007669"/>
    <property type="project" value="UniProtKB-SubCell"/>
</dbReference>
<feature type="transmembrane region" description="Helical" evidence="6">
    <location>
        <begin position="449"/>
        <end position="470"/>
    </location>
</feature>
<evidence type="ECO:0008006" key="9">
    <source>
        <dbReference type="Google" id="ProtNLM"/>
    </source>
</evidence>
<dbReference type="GO" id="GO:0022857">
    <property type="term" value="F:transmembrane transporter activity"/>
    <property type="evidence" value="ECO:0007669"/>
    <property type="project" value="InterPro"/>
</dbReference>
<evidence type="ECO:0000256" key="5">
    <source>
        <dbReference type="SAM" id="MobiDB-lite"/>
    </source>
</evidence>
<dbReference type="PANTHER" id="PTHR23507">
    <property type="entry name" value="ZGC:174356"/>
    <property type="match status" value="1"/>
</dbReference>
<reference evidence="8" key="1">
    <citation type="submission" date="2018-06" db="EMBL/GenBank/DDBJ databases">
        <authorList>
            <person name="Guldener U."/>
        </authorList>
    </citation>
    <scope>NUCLEOTIDE SEQUENCE [LARGE SCALE GENOMIC DNA]</scope>
    <source>
        <strain evidence="8">UTAD17</strain>
    </source>
</reference>
<feature type="transmembrane region" description="Helical" evidence="6">
    <location>
        <begin position="314"/>
        <end position="334"/>
    </location>
</feature>
<evidence type="ECO:0000256" key="3">
    <source>
        <dbReference type="ARBA" id="ARBA00022989"/>
    </source>
</evidence>
<keyword evidence="8" id="KW-1185">Reference proteome</keyword>
<evidence type="ECO:0000256" key="1">
    <source>
        <dbReference type="ARBA" id="ARBA00004141"/>
    </source>
</evidence>
<protein>
    <recommendedName>
        <fullName evidence="9">Major facilitator superfamily (MFS) profile domain-containing protein</fullName>
    </recommendedName>
</protein>
<feature type="transmembrane region" description="Helical" evidence="6">
    <location>
        <begin position="285"/>
        <end position="308"/>
    </location>
</feature>
<dbReference type="EMBL" id="UFAJ01000439">
    <property type="protein sequence ID" value="SSD60743.1"/>
    <property type="molecule type" value="Genomic_DNA"/>
</dbReference>
<dbReference type="InterPro" id="IPR036259">
    <property type="entry name" value="MFS_trans_sf"/>
</dbReference>
<dbReference type="InterPro" id="IPR011701">
    <property type="entry name" value="MFS"/>
</dbReference>
<evidence type="ECO:0000313" key="8">
    <source>
        <dbReference type="Proteomes" id="UP000262825"/>
    </source>
</evidence>
<name>A0A376B7T6_9ASCO</name>
<sequence>MPDIICNKSNISPSKNDPKTIPYIDVPTAEEFTNEGLEYVTEHTIETIFSASASNQEIHPKTNTVTSSNDSCAKYLRKDSCSSSIAIEEDREDEEEDEDEDEDERNSPYFRWYTENLKLHSEFKWYQRPTTSMLYFLLALEILTNFITLSPTIILLTEKICDNIHKDSTTEICDESIAQKELSQIQAIGTILTGVIGFLVSGKMGELSDRYGRIFIFRIIAVFGVLQPLLSILFFQPWVKYNRYAAIIATSIGYFAGGIHALIANSNSYISDIVPPKERTIAISILMSIIYGSIGAGPLLGSTLIKISGNNNMMSFYASLLFGAIFLIFVQFFVKESRHHEARRLSQHEYEENIASKGIKTQHNLIFRNTTSANITPFKERIKQLFSIFSPLKRLWIPRTCAGSLIPRYNVLLLMIIDVLFLFSTVAVTPVIVLYSIYTYHWDSVKLGYFISIVGLGRALILLFFAPFLIKFLRDKLKFSILTNSIDAIDKICIVCSSVFLILSITALLVIKSEIGVFLYAFLQVFSAMISPTIQAIILKYSSKKHSGGVFGAIALVRHLDTLIGPPIFLKIYALTIDKNPIFFIYLPFAFSILLFALTLFLKIVYDPALLRRPSQVALLSSGTDNYSTDANINFGGTGRININHGSNNFQTDYGSTASNKKTTSSNGDYPSIMARRPSVLNSSD</sequence>
<feature type="transmembrane region" description="Helical" evidence="6">
    <location>
        <begin position="491"/>
        <end position="511"/>
    </location>
</feature>
<keyword evidence="2 6" id="KW-0812">Transmembrane</keyword>
<feature type="region of interest" description="Disordered" evidence="5">
    <location>
        <begin position="654"/>
        <end position="685"/>
    </location>
</feature>
<feature type="transmembrane region" description="Helical" evidence="6">
    <location>
        <begin position="517"/>
        <end position="538"/>
    </location>
</feature>
<dbReference type="Proteomes" id="UP000262825">
    <property type="component" value="Unassembled WGS sequence"/>
</dbReference>
<evidence type="ECO:0000256" key="4">
    <source>
        <dbReference type="ARBA" id="ARBA00023136"/>
    </source>
</evidence>
<evidence type="ECO:0000256" key="2">
    <source>
        <dbReference type="ARBA" id="ARBA00022692"/>
    </source>
</evidence>
<dbReference type="Pfam" id="PF07690">
    <property type="entry name" value="MFS_1"/>
    <property type="match status" value="1"/>
</dbReference>
<feature type="transmembrane region" description="Helical" evidence="6">
    <location>
        <begin position="214"/>
        <end position="238"/>
    </location>
</feature>
<gene>
    <name evidence="7" type="ORF">SCODWIG_02504</name>
</gene>
<accession>A0A376B7T6</accession>
<proteinExistence type="predicted"/>
<keyword evidence="3 6" id="KW-1133">Transmembrane helix</keyword>
<dbReference type="AlphaFoldDB" id="A0A376B7T6"/>
<feature type="transmembrane region" description="Helical" evidence="6">
    <location>
        <begin position="185"/>
        <end position="202"/>
    </location>
</feature>
<feature type="transmembrane region" description="Helical" evidence="6">
    <location>
        <begin position="244"/>
        <end position="264"/>
    </location>
</feature>
<feature type="transmembrane region" description="Helical" evidence="6">
    <location>
        <begin position="550"/>
        <end position="570"/>
    </location>
</feature>
<dbReference type="VEuPathDB" id="FungiDB:SCODWIG_02504"/>
<keyword evidence="4 6" id="KW-0472">Membrane</keyword>
<feature type="transmembrane region" description="Helical" evidence="6">
    <location>
        <begin position="412"/>
        <end position="437"/>
    </location>
</feature>
<feature type="region of interest" description="Disordered" evidence="5">
    <location>
        <begin position="85"/>
        <end position="107"/>
    </location>
</feature>
<dbReference type="SUPFAM" id="SSF103473">
    <property type="entry name" value="MFS general substrate transporter"/>
    <property type="match status" value="1"/>
</dbReference>